<keyword evidence="1" id="KW-0694">RNA-binding</keyword>
<feature type="region of interest" description="Disordered" evidence="2">
    <location>
        <begin position="61"/>
        <end position="91"/>
    </location>
</feature>
<gene>
    <name evidence="3" type="ORF">AK812_SmicGene23337</name>
</gene>
<dbReference type="OrthoDB" id="417722at2759"/>
<evidence type="ECO:0000256" key="2">
    <source>
        <dbReference type="SAM" id="MobiDB-lite"/>
    </source>
</evidence>
<dbReference type="PANTHER" id="PTHR35331:SF1">
    <property type="entry name" value="STAGE V SPORULATION PROTEIN S"/>
    <property type="match status" value="1"/>
</dbReference>
<dbReference type="GO" id="GO:0003723">
    <property type="term" value="F:RNA binding"/>
    <property type="evidence" value="ECO:0007669"/>
    <property type="project" value="UniProtKB-KW"/>
</dbReference>
<evidence type="ECO:0000256" key="1">
    <source>
        <dbReference type="ARBA" id="ARBA00022884"/>
    </source>
</evidence>
<organism evidence="3 4">
    <name type="scientific">Symbiodinium microadriaticum</name>
    <name type="common">Dinoflagellate</name>
    <name type="synonym">Zooxanthella microadriatica</name>
    <dbReference type="NCBI Taxonomy" id="2951"/>
    <lineage>
        <taxon>Eukaryota</taxon>
        <taxon>Sar</taxon>
        <taxon>Alveolata</taxon>
        <taxon>Dinophyceae</taxon>
        <taxon>Suessiales</taxon>
        <taxon>Symbiodiniaceae</taxon>
        <taxon>Symbiodinium</taxon>
    </lineage>
</organism>
<dbReference type="InterPro" id="IPR036882">
    <property type="entry name" value="Alba-like_dom_sf"/>
</dbReference>
<keyword evidence="4" id="KW-1185">Reference proteome</keyword>
<dbReference type="Pfam" id="PF04232">
    <property type="entry name" value="SpoVS"/>
    <property type="match status" value="1"/>
</dbReference>
<evidence type="ECO:0000313" key="4">
    <source>
        <dbReference type="Proteomes" id="UP000186817"/>
    </source>
</evidence>
<dbReference type="InterPro" id="IPR007347">
    <property type="entry name" value="SpoVS"/>
</dbReference>
<feature type="compositionally biased region" description="Basic and acidic residues" evidence="2">
    <location>
        <begin position="62"/>
        <end position="91"/>
    </location>
</feature>
<dbReference type="Proteomes" id="UP000186817">
    <property type="component" value="Unassembled WGS sequence"/>
</dbReference>
<sequence length="487" mass="53848">MPTCCPSRKWIAALTFFAAARWYNFGTFVGTFRHGYVGHRQQVRLHQADSDESAMVDTIWSKGDKPEASPEREAAEAQRKQRWEKVHKEKDPDGDLFVSKNFHAKRLARVIKNRMQLSGRAVMRVIGDRSTNHALKAIAMANEMLQGSDLKGEQVLGAVPYFKQVKIDEQDDLANVLFLECKLLPRPRLEDVTVEDKQILATGTREKMPKMAAALKNRLRENAAAVVLGMGPRQLHLAVKAILQAGRFLREDEGEEGDGLKVPAIAVMPAMQEFAPRLVKSRKFMKKGEDDPVSIGMRLECIDIRNRWAPAASEGDEDAGSKAAMVAAPWVTMARLLKISLLFGLVHVGLATNIRGGHQEPTDKSDDTLPDSLLAGNAVVGMDQDMRTKMLVQVKAMDAIVDACEDVVCGELKCPSGFTATKYDGHCCAYCVNPDIKIEPKIVGATGKFGAEESDVCPYVWCFPTMCEKEEIMPTEENGQCCPVCPK</sequence>
<name>A0A1Q9DHH8_SYMMI</name>
<protein>
    <submittedName>
        <fullName evidence="3">Uncharacterized protein</fullName>
    </submittedName>
</protein>
<dbReference type="Gene3D" id="3.30.110.20">
    <property type="entry name" value="Alba-like domain"/>
    <property type="match status" value="2"/>
</dbReference>
<dbReference type="PANTHER" id="PTHR35331">
    <property type="entry name" value="STAGE V SPORULATION PROTEIN S"/>
    <property type="match status" value="1"/>
</dbReference>
<dbReference type="EMBL" id="LSRX01000535">
    <property type="protein sequence ID" value="OLP94609.1"/>
    <property type="molecule type" value="Genomic_DNA"/>
</dbReference>
<comment type="caution">
    <text evidence="3">The sequence shown here is derived from an EMBL/GenBank/DDBJ whole genome shotgun (WGS) entry which is preliminary data.</text>
</comment>
<evidence type="ECO:0000313" key="3">
    <source>
        <dbReference type="EMBL" id="OLP94609.1"/>
    </source>
</evidence>
<proteinExistence type="predicted"/>
<accession>A0A1Q9DHH8</accession>
<dbReference type="AlphaFoldDB" id="A0A1Q9DHH8"/>
<reference evidence="3 4" key="1">
    <citation type="submission" date="2016-02" db="EMBL/GenBank/DDBJ databases">
        <title>Genome analysis of coral dinoflagellate symbionts highlights evolutionary adaptations to a symbiotic lifestyle.</title>
        <authorList>
            <person name="Aranda M."/>
            <person name="Li Y."/>
            <person name="Liew Y.J."/>
            <person name="Baumgarten S."/>
            <person name="Simakov O."/>
            <person name="Wilson M."/>
            <person name="Piel J."/>
            <person name="Ashoor H."/>
            <person name="Bougouffa S."/>
            <person name="Bajic V.B."/>
            <person name="Ryu T."/>
            <person name="Ravasi T."/>
            <person name="Bayer T."/>
            <person name="Micklem G."/>
            <person name="Kim H."/>
            <person name="Bhak J."/>
            <person name="Lajeunesse T.C."/>
            <person name="Voolstra C.R."/>
        </authorList>
    </citation>
    <scope>NUCLEOTIDE SEQUENCE [LARGE SCALE GENOMIC DNA]</scope>
    <source>
        <strain evidence="3 4">CCMP2467</strain>
    </source>
</reference>